<organism evidence="2 3">
    <name type="scientific">Marchantia polymorpha</name>
    <name type="common">Common liverwort</name>
    <name type="synonym">Marchantia aquatica</name>
    <dbReference type="NCBI Taxonomy" id="3197"/>
    <lineage>
        <taxon>Eukaryota</taxon>
        <taxon>Viridiplantae</taxon>
        <taxon>Streptophyta</taxon>
        <taxon>Embryophyta</taxon>
        <taxon>Marchantiophyta</taxon>
        <taxon>Marchantiopsida</taxon>
        <taxon>Marchantiidae</taxon>
        <taxon>Marchantiales</taxon>
        <taxon>Marchantiaceae</taxon>
        <taxon>Marchantia</taxon>
    </lineage>
</organism>
<accession>A0A2R6W2Y7</accession>
<feature type="compositionally biased region" description="Basic and acidic residues" evidence="1">
    <location>
        <begin position="70"/>
        <end position="86"/>
    </location>
</feature>
<evidence type="ECO:0000313" key="3">
    <source>
        <dbReference type="Proteomes" id="UP000244005"/>
    </source>
</evidence>
<feature type="compositionally biased region" description="Basic and acidic residues" evidence="1">
    <location>
        <begin position="27"/>
        <end position="48"/>
    </location>
</feature>
<dbReference type="AlphaFoldDB" id="A0A2R6W2Y7"/>
<feature type="region of interest" description="Disordered" evidence="1">
    <location>
        <begin position="27"/>
        <end position="206"/>
    </location>
</feature>
<evidence type="ECO:0000313" key="2">
    <source>
        <dbReference type="EMBL" id="PTQ28221.1"/>
    </source>
</evidence>
<evidence type="ECO:0000256" key="1">
    <source>
        <dbReference type="SAM" id="MobiDB-lite"/>
    </source>
</evidence>
<protein>
    <submittedName>
        <fullName evidence="2">Uncharacterized protein</fullName>
    </submittedName>
</protein>
<gene>
    <name evidence="2" type="ORF">MARPO_0170s0025</name>
</gene>
<keyword evidence="3" id="KW-1185">Reference proteome</keyword>
<proteinExistence type="predicted"/>
<dbReference type="EMBL" id="KZ772840">
    <property type="protein sequence ID" value="PTQ28221.1"/>
    <property type="molecule type" value="Genomic_DNA"/>
</dbReference>
<sequence>MHGSLCMPTRSITGTFYIHTRKSDHHVIEARKEGGGGREEGEDEEKRKRMERKRKKMDQIVDRTISSQKSKIEKLSLEEREREREKAHRSHILFPRVERSGQDDQGELGLGGGRCRADGQVPVRKAGSSRSVRPSVGRSVGSSSREGDEERGGAPCGEGVSRDSGGGGRGEEDEADPPKTNPLNVRTRRNNPFRPRPPSDTAKRAI</sequence>
<reference evidence="3" key="1">
    <citation type="journal article" date="2017" name="Cell">
        <title>Insights into land plant evolution garnered from the Marchantia polymorpha genome.</title>
        <authorList>
            <person name="Bowman J.L."/>
            <person name="Kohchi T."/>
            <person name="Yamato K.T."/>
            <person name="Jenkins J."/>
            <person name="Shu S."/>
            <person name="Ishizaki K."/>
            <person name="Yamaoka S."/>
            <person name="Nishihama R."/>
            <person name="Nakamura Y."/>
            <person name="Berger F."/>
            <person name="Adam C."/>
            <person name="Aki S.S."/>
            <person name="Althoff F."/>
            <person name="Araki T."/>
            <person name="Arteaga-Vazquez M.A."/>
            <person name="Balasubrmanian S."/>
            <person name="Barry K."/>
            <person name="Bauer D."/>
            <person name="Boehm C.R."/>
            <person name="Briginshaw L."/>
            <person name="Caballero-Perez J."/>
            <person name="Catarino B."/>
            <person name="Chen F."/>
            <person name="Chiyoda S."/>
            <person name="Chovatia M."/>
            <person name="Davies K.M."/>
            <person name="Delmans M."/>
            <person name="Demura T."/>
            <person name="Dierschke T."/>
            <person name="Dolan L."/>
            <person name="Dorantes-Acosta A.E."/>
            <person name="Eklund D.M."/>
            <person name="Florent S.N."/>
            <person name="Flores-Sandoval E."/>
            <person name="Fujiyama A."/>
            <person name="Fukuzawa H."/>
            <person name="Galik B."/>
            <person name="Grimanelli D."/>
            <person name="Grimwood J."/>
            <person name="Grossniklaus U."/>
            <person name="Hamada T."/>
            <person name="Haseloff J."/>
            <person name="Hetherington A.J."/>
            <person name="Higo A."/>
            <person name="Hirakawa Y."/>
            <person name="Hundley H.N."/>
            <person name="Ikeda Y."/>
            <person name="Inoue K."/>
            <person name="Inoue S.I."/>
            <person name="Ishida S."/>
            <person name="Jia Q."/>
            <person name="Kakita M."/>
            <person name="Kanazawa T."/>
            <person name="Kawai Y."/>
            <person name="Kawashima T."/>
            <person name="Kennedy M."/>
            <person name="Kinose K."/>
            <person name="Kinoshita T."/>
            <person name="Kohara Y."/>
            <person name="Koide E."/>
            <person name="Komatsu K."/>
            <person name="Kopischke S."/>
            <person name="Kubo M."/>
            <person name="Kyozuka J."/>
            <person name="Lagercrantz U."/>
            <person name="Lin S.S."/>
            <person name="Lindquist E."/>
            <person name="Lipzen A.M."/>
            <person name="Lu C.W."/>
            <person name="De Luna E."/>
            <person name="Martienssen R.A."/>
            <person name="Minamino N."/>
            <person name="Mizutani M."/>
            <person name="Mizutani M."/>
            <person name="Mochizuki N."/>
            <person name="Monte I."/>
            <person name="Mosher R."/>
            <person name="Nagasaki H."/>
            <person name="Nakagami H."/>
            <person name="Naramoto S."/>
            <person name="Nishitani K."/>
            <person name="Ohtani M."/>
            <person name="Okamoto T."/>
            <person name="Okumura M."/>
            <person name="Phillips J."/>
            <person name="Pollak B."/>
            <person name="Reinders A."/>
            <person name="Rovekamp M."/>
            <person name="Sano R."/>
            <person name="Sawa S."/>
            <person name="Schmid M.W."/>
            <person name="Shirakawa M."/>
            <person name="Solano R."/>
            <person name="Spunde A."/>
            <person name="Suetsugu N."/>
            <person name="Sugano S."/>
            <person name="Sugiyama A."/>
            <person name="Sun R."/>
            <person name="Suzuki Y."/>
            <person name="Takenaka M."/>
            <person name="Takezawa D."/>
            <person name="Tomogane H."/>
            <person name="Tsuzuki M."/>
            <person name="Ueda T."/>
            <person name="Umeda M."/>
            <person name="Ward J.M."/>
            <person name="Watanabe Y."/>
            <person name="Yazaki K."/>
            <person name="Yokoyama R."/>
            <person name="Yoshitake Y."/>
            <person name="Yotsui I."/>
            <person name="Zachgo S."/>
            <person name="Schmutz J."/>
        </authorList>
    </citation>
    <scope>NUCLEOTIDE SEQUENCE [LARGE SCALE GENOMIC DNA]</scope>
    <source>
        <strain evidence="3">Tak-1</strain>
    </source>
</reference>
<feature type="compositionally biased region" description="Low complexity" evidence="1">
    <location>
        <begin position="128"/>
        <end position="144"/>
    </location>
</feature>
<dbReference type="Proteomes" id="UP000244005">
    <property type="component" value="Unassembled WGS sequence"/>
</dbReference>
<name>A0A2R6W2Y7_MARPO</name>